<evidence type="ECO:0000313" key="1">
    <source>
        <dbReference type="EMBL" id="DBA54973.1"/>
    </source>
</evidence>
<proteinExistence type="predicted"/>
<reference evidence="1" key="2">
    <citation type="submission" date="2024-05" db="EMBL/GenBank/DDBJ databases">
        <authorList>
            <person name="Matrishin C.B."/>
            <person name="Kauffman K.M."/>
        </authorList>
    </citation>
    <scope>NUCLEOTIDE SEQUENCE</scope>
</reference>
<accession>A0AAT9JBB4</accession>
<name>A0AAT9JBB4_9VIRU</name>
<organism evidence="1">
    <name type="scientific">Porphyromonas phage phage008a_KCOM2797</name>
    <dbReference type="NCBI Taxonomy" id="3154099"/>
    <lineage>
        <taxon>Viruses</taxon>
    </lineage>
</organism>
<sequence length="92" mass="9890">MSAPALYFALVYSHASGRNKAVRGIQEYAAVVDGCLVSEDGIGRIIKARNAIAAACSSAVGDVEVVELEDGSRRVSLCQNCSITFRRVRRMI</sequence>
<dbReference type="EMBL" id="BK068090">
    <property type="protein sequence ID" value="DBA54973.1"/>
    <property type="molecule type" value="Genomic_DNA"/>
</dbReference>
<reference evidence="1" key="1">
    <citation type="journal article" date="2023" name="Microbiome">
        <title>Phages are unrecognized players in the ecology of the oral pathogen Porphyromonas gingivalis.</title>
        <authorList>
            <person name="Matrishin C.B."/>
            <person name="Haase E.M."/>
            <person name="Dewhirst F.E."/>
            <person name="Mark Welch J.L."/>
            <person name="Miranda-Sanchez F."/>
            <person name="Chen T."/>
            <person name="MacFarland D.C."/>
            <person name="Kauffman K.M."/>
        </authorList>
    </citation>
    <scope>NUCLEOTIDE SEQUENCE</scope>
</reference>
<protein>
    <submittedName>
        <fullName evidence="1">Uncharacterized protein</fullName>
    </submittedName>
</protein>